<comment type="caution">
    <text evidence="2">The sequence shown here is derived from an EMBL/GenBank/DDBJ whole genome shotgun (WGS) entry which is preliminary data.</text>
</comment>
<accession>A0AAD4LF83</accession>
<dbReference type="EMBL" id="JAKELL010000027">
    <property type="protein sequence ID" value="KAH8991202.1"/>
    <property type="molecule type" value="Genomic_DNA"/>
</dbReference>
<organism evidence="2 3">
    <name type="scientific">Lactarius akahatsu</name>
    <dbReference type="NCBI Taxonomy" id="416441"/>
    <lineage>
        <taxon>Eukaryota</taxon>
        <taxon>Fungi</taxon>
        <taxon>Dikarya</taxon>
        <taxon>Basidiomycota</taxon>
        <taxon>Agaricomycotina</taxon>
        <taxon>Agaricomycetes</taxon>
        <taxon>Russulales</taxon>
        <taxon>Russulaceae</taxon>
        <taxon>Lactarius</taxon>
    </lineage>
</organism>
<dbReference type="AlphaFoldDB" id="A0AAD4LF83"/>
<dbReference type="Proteomes" id="UP001201163">
    <property type="component" value="Unassembled WGS sequence"/>
</dbReference>
<feature type="region of interest" description="Disordered" evidence="1">
    <location>
        <begin position="125"/>
        <end position="168"/>
    </location>
</feature>
<proteinExistence type="predicted"/>
<sequence length="249" mass="28407">MTPSENGILEEKLVEDSSGHPCWCFHPLFLERPTGLWYPNDTSRSVERLAEVISERRNMMKRVGVYMSVSGYLANFVQGVNIDQRTQGVKVNSTKRENRYKQGIGDFAMFRGERTSGLECGYSRGDKPFQKEYSPDHQTMSKRASKLGGSGSDRRERHTDPKALPKSVENKVKVRRNATAEELTDFSQCGDGLLMYGEPPPTGIKITDKVGHNRLAYWKIKLSPFEILLFKRLTMGRIRWIDSDNPQNL</sequence>
<reference evidence="2" key="1">
    <citation type="submission" date="2022-01" db="EMBL/GenBank/DDBJ databases">
        <title>Comparative genomics reveals a dynamic genome evolution in the ectomycorrhizal milk-cap (Lactarius) mushrooms.</title>
        <authorList>
            <consortium name="DOE Joint Genome Institute"/>
            <person name="Lebreton A."/>
            <person name="Tang N."/>
            <person name="Kuo A."/>
            <person name="LaButti K."/>
            <person name="Drula E."/>
            <person name="Barry K."/>
            <person name="Clum A."/>
            <person name="Lipzen A."/>
            <person name="Mousain D."/>
            <person name="Ng V."/>
            <person name="Wang R."/>
            <person name="Wang X."/>
            <person name="Dai Y."/>
            <person name="Henrissat B."/>
            <person name="Grigoriev I.V."/>
            <person name="Guerin-Laguette A."/>
            <person name="Yu F."/>
            <person name="Martin F.M."/>
        </authorList>
    </citation>
    <scope>NUCLEOTIDE SEQUENCE</scope>
    <source>
        <strain evidence="2">QP</strain>
    </source>
</reference>
<gene>
    <name evidence="2" type="ORF">EDB92DRAFT_2103665</name>
</gene>
<protein>
    <submittedName>
        <fullName evidence="2">Uncharacterized protein</fullName>
    </submittedName>
</protein>
<evidence type="ECO:0000256" key="1">
    <source>
        <dbReference type="SAM" id="MobiDB-lite"/>
    </source>
</evidence>
<feature type="compositionally biased region" description="Basic and acidic residues" evidence="1">
    <location>
        <begin position="125"/>
        <end position="135"/>
    </location>
</feature>
<evidence type="ECO:0000313" key="2">
    <source>
        <dbReference type="EMBL" id="KAH8991202.1"/>
    </source>
</evidence>
<name>A0AAD4LF83_9AGAM</name>
<feature type="compositionally biased region" description="Basic and acidic residues" evidence="1">
    <location>
        <begin position="152"/>
        <end position="168"/>
    </location>
</feature>
<evidence type="ECO:0000313" key="3">
    <source>
        <dbReference type="Proteomes" id="UP001201163"/>
    </source>
</evidence>
<keyword evidence="3" id="KW-1185">Reference proteome</keyword>